<evidence type="ECO:0000313" key="3">
    <source>
        <dbReference type="EMBL" id="PKC59414.1"/>
    </source>
</evidence>
<protein>
    <submittedName>
        <fullName evidence="3">Uncharacterized protein</fullName>
    </submittedName>
</protein>
<feature type="transmembrane region" description="Helical" evidence="1">
    <location>
        <begin position="56"/>
        <end position="75"/>
    </location>
</feature>
<reference evidence="2 5" key="1">
    <citation type="submission" date="2016-04" db="EMBL/GenBank/DDBJ databases">
        <title>Genome analyses suggest a sexual origin of heterokaryosis in a supposedly ancient asexual fungus.</title>
        <authorList>
            <person name="Ropars J."/>
            <person name="Sedzielewska K."/>
            <person name="Noel J."/>
            <person name="Charron P."/>
            <person name="Farinelli L."/>
            <person name="Marton T."/>
            <person name="Kruger M."/>
            <person name="Pelin A."/>
            <person name="Brachmann A."/>
            <person name="Corradi N."/>
        </authorList>
    </citation>
    <scope>NUCLEOTIDE SEQUENCE [LARGE SCALE GENOMIC DNA]</scope>
    <source>
        <strain evidence="2 5">A5</strain>
    </source>
</reference>
<feature type="transmembrane region" description="Helical" evidence="1">
    <location>
        <begin position="21"/>
        <end position="44"/>
    </location>
</feature>
<evidence type="ECO:0000256" key="1">
    <source>
        <dbReference type="SAM" id="Phobius"/>
    </source>
</evidence>
<gene>
    <name evidence="3" type="ORF">RhiirA1_445431</name>
    <name evidence="2" type="ORF">RhiirA5_401756</name>
</gene>
<dbReference type="AlphaFoldDB" id="A0A2I1F3D3"/>
<reference evidence="2 5" key="2">
    <citation type="submission" date="2017-09" db="EMBL/GenBank/DDBJ databases">
        <title>Extensive intraspecific genome diversity in a model arbuscular mycorrhizal fungus.</title>
        <authorList>
            <person name="Chen E.C."/>
            <person name="Morin E."/>
            <person name="Beaudet D."/>
            <person name="Noel J."/>
            <person name="Ndikumana S."/>
            <person name="Charron P."/>
            <person name="St-Onge C."/>
            <person name="Giorgi J."/>
            <person name="Grigoriev I.V."/>
            <person name="Roux C."/>
            <person name="Martin F.M."/>
            <person name="Corradi N."/>
        </authorList>
    </citation>
    <scope>NUCLEOTIDE SEQUENCE [LARGE SCALE GENOMIC DNA]</scope>
    <source>
        <strain evidence="2 5">A5</strain>
    </source>
</reference>
<sequence>MEKISQYFDEFKKNFLPYLRENLICIIIITNSFAVLVGNIFVWIIKRNNIERALVYILEFFFNSMLVITSGIITVRNESKNIMIVFYLISLTLCVYYTYNLIADSKVLTSQEKYVSGYILVLKDELKDFKESYKFKDDLDEYYKR</sequence>
<evidence type="ECO:0000313" key="4">
    <source>
        <dbReference type="Proteomes" id="UP000232688"/>
    </source>
</evidence>
<dbReference type="EMBL" id="LLXJ01001121">
    <property type="protein sequence ID" value="PKC03799.1"/>
    <property type="molecule type" value="Genomic_DNA"/>
</dbReference>
<feature type="transmembrane region" description="Helical" evidence="1">
    <location>
        <begin position="82"/>
        <end position="99"/>
    </location>
</feature>
<keyword evidence="1" id="KW-1133">Transmembrane helix</keyword>
<dbReference type="EMBL" id="LLXH01001331">
    <property type="protein sequence ID" value="PKC59414.1"/>
    <property type="molecule type" value="Genomic_DNA"/>
</dbReference>
<proteinExistence type="predicted"/>
<dbReference type="OrthoDB" id="2350922at2759"/>
<reference evidence="3 4" key="3">
    <citation type="submission" date="2017-10" db="EMBL/GenBank/DDBJ databases">
        <title>Extensive intraspecific genome diversity in a model arbuscular mycorrhizal fungus.</title>
        <authorList>
            <person name="Chen E.C.H."/>
            <person name="Morin E."/>
            <person name="Baudet D."/>
            <person name="Noel J."/>
            <person name="Ndikumana S."/>
            <person name="Charron P."/>
            <person name="St-Onge C."/>
            <person name="Giorgi J."/>
            <person name="Grigoriev I.V."/>
            <person name="Roux C."/>
            <person name="Martin F.M."/>
            <person name="Corradi N."/>
        </authorList>
    </citation>
    <scope>NUCLEOTIDE SEQUENCE [LARGE SCALE GENOMIC DNA]</scope>
    <source>
        <strain evidence="3 4">A1</strain>
    </source>
</reference>
<comment type="caution">
    <text evidence="3">The sequence shown here is derived from an EMBL/GenBank/DDBJ whole genome shotgun (WGS) entry which is preliminary data.</text>
</comment>
<keyword evidence="1" id="KW-0472">Membrane</keyword>
<dbReference type="Proteomes" id="UP000232722">
    <property type="component" value="Unassembled WGS sequence"/>
</dbReference>
<dbReference type="VEuPathDB" id="FungiDB:FUN_014277"/>
<dbReference type="Proteomes" id="UP000232688">
    <property type="component" value="Unassembled WGS sequence"/>
</dbReference>
<evidence type="ECO:0000313" key="2">
    <source>
        <dbReference type="EMBL" id="PKC03799.1"/>
    </source>
</evidence>
<dbReference type="VEuPathDB" id="FungiDB:RhiirFUN_016820"/>
<name>A0A2I1F3D3_9GLOM</name>
<evidence type="ECO:0000313" key="5">
    <source>
        <dbReference type="Proteomes" id="UP000232722"/>
    </source>
</evidence>
<accession>A0A2I1F3D3</accession>
<dbReference type="VEuPathDB" id="FungiDB:RhiirA1_445431"/>
<reference evidence="3 4" key="4">
    <citation type="submission" date="2017-10" db="EMBL/GenBank/DDBJ databases">
        <title>Genome analyses suggest a sexual origin of heterokaryosis in a supposedly ancient asexual fungus.</title>
        <authorList>
            <person name="Corradi N."/>
            <person name="Sedzielewska K."/>
            <person name="Noel J."/>
            <person name="Charron P."/>
            <person name="Farinelli L."/>
            <person name="Marton T."/>
            <person name="Kruger M."/>
            <person name="Pelin A."/>
            <person name="Brachmann A."/>
            <person name="Corradi N."/>
        </authorList>
    </citation>
    <scope>NUCLEOTIDE SEQUENCE [LARGE SCALE GENOMIC DNA]</scope>
    <source>
        <strain evidence="3 4">A1</strain>
    </source>
</reference>
<organism evidence="3 4">
    <name type="scientific">Rhizophagus irregularis</name>
    <dbReference type="NCBI Taxonomy" id="588596"/>
    <lineage>
        <taxon>Eukaryota</taxon>
        <taxon>Fungi</taxon>
        <taxon>Fungi incertae sedis</taxon>
        <taxon>Mucoromycota</taxon>
        <taxon>Glomeromycotina</taxon>
        <taxon>Glomeromycetes</taxon>
        <taxon>Glomerales</taxon>
        <taxon>Glomeraceae</taxon>
        <taxon>Rhizophagus</taxon>
    </lineage>
</organism>
<keyword evidence="1" id="KW-0812">Transmembrane</keyword>